<dbReference type="AlphaFoldDB" id="A0A0N1HFE5"/>
<protein>
    <recommendedName>
        <fullName evidence="3">DUF899-domain-containing protein</fullName>
    </recommendedName>
</protein>
<dbReference type="RefSeq" id="XP_018003973.1">
    <property type="nucleotide sequence ID" value="XM_018146660.1"/>
</dbReference>
<organism evidence="1 2">
    <name type="scientific">Cyphellophora attinorum</name>
    <dbReference type="NCBI Taxonomy" id="1664694"/>
    <lineage>
        <taxon>Eukaryota</taxon>
        <taxon>Fungi</taxon>
        <taxon>Dikarya</taxon>
        <taxon>Ascomycota</taxon>
        <taxon>Pezizomycotina</taxon>
        <taxon>Eurotiomycetes</taxon>
        <taxon>Chaetothyriomycetidae</taxon>
        <taxon>Chaetothyriales</taxon>
        <taxon>Cyphellophoraceae</taxon>
        <taxon>Cyphellophora</taxon>
    </lineage>
</organism>
<dbReference type="GeneID" id="28738540"/>
<evidence type="ECO:0008006" key="3">
    <source>
        <dbReference type="Google" id="ProtNLM"/>
    </source>
</evidence>
<dbReference type="Proteomes" id="UP000038010">
    <property type="component" value="Unassembled WGS sequence"/>
</dbReference>
<keyword evidence="2" id="KW-1185">Reference proteome</keyword>
<accession>A0A0N1HFE5</accession>
<evidence type="ECO:0000313" key="1">
    <source>
        <dbReference type="EMBL" id="KPI44010.1"/>
    </source>
</evidence>
<name>A0A0N1HFE5_9EURO</name>
<proteinExistence type="predicted"/>
<dbReference type="InterPro" id="IPR010296">
    <property type="entry name" value="DUF899_thioredox"/>
</dbReference>
<reference evidence="1 2" key="1">
    <citation type="submission" date="2015-06" db="EMBL/GenBank/DDBJ databases">
        <title>Draft genome of the ant-associated black yeast Phialophora attae CBS 131958.</title>
        <authorList>
            <person name="Moreno L.F."/>
            <person name="Stielow B.J."/>
            <person name="de Hoog S."/>
            <person name="Vicente V.A."/>
            <person name="Weiss V.A."/>
            <person name="de Vries M."/>
            <person name="Cruz L.M."/>
            <person name="Souza E.M."/>
        </authorList>
    </citation>
    <scope>NUCLEOTIDE SEQUENCE [LARGE SCALE GENOMIC DNA]</scope>
    <source>
        <strain evidence="1 2">CBS 131958</strain>
    </source>
</reference>
<sequence length="268" mass="30186">MATTTTVQQVVDRNTYLPARLSLLAKEKEATRLRDAISAERKMLGVVAIEKDYKFIDPARPDQPLSLRDLFTDRKQLIIYHAMFAPSDDPSSQACPSCTLFLDHVPHLEHLRSHNTNFVVVSRAKPEQIARYKAQMGYGDRSRWVSSYGSDFNYDFGVTLDGVKNDTYNFQPASHWRERGMEFFTSGEQPGHSVFVLGGENRGVGIGEEGKVYHSYSTYGRGGEEVMGTLRWLDMTPLGRQDGSVDGADGVGYLRRGEYTERDIGKNE</sequence>
<dbReference type="InterPro" id="IPR036249">
    <property type="entry name" value="Thioredoxin-like_sf"/>
</dbReference>
<dbReference type="VEuPathDB" id="FungiDB:AB675_6374"/>
<dbReference type="SUPFAM" id="SSF52833">
    <property type="entry name" value="Thioredoxin-like"/>
    <property type="match status" value="1"/>
</dbReference>
<dbReference type="STRING" id="1664694.A0A0N1HFE5"/>
<dbReference type="Pfam" id="PF05988">
    <property type="entry name" value="DUF899"/>
    <property type="match status" value="1"/>
</dbReference>
<gene>
    <name evidence="1" type="ORF">AB675_6374</name>
</gene>
<comment type="caution">
    <text evidence="1">The sequence shown here is derived from an EMBL/GenBank/DDBJ whole genome shotgun (WGS) entry which is preliminary data.</text>
</comment>
<evidence type="ECO:0000313" key="2">
    <source>
        <dbReference type="Proteomes" id="UP000038010"/>
    </source>
</evidence>
<dbReference type="EMBL" id="LFJN01000004">
    <property type="protein sequence ID" value="KPI44010.1"/>
    <property type="molecule type" value="Genomic_DNA"/>
</dbReference>
<dbReference type="OrthoDB" id="3503208at2759"/>